<sequence>MIKHQTKKLRKEINYPQPMAIVMEKKLLLMETRTNYIIIIG</sequence>
<accession>A0A653A8E1</accession>
<name>A0A653A8E1_9BACT</name>
<reference evidence="1" key="1">
    <citation type="submission" date="2018-07" db="EMBL/GenBank/DDBJ databases">
        <authorList>
            <consortium name="Genoscope - CEA"/>
            <person name="William W."/>
        </authorList>
    </citation>
    <scope>NUCLEOTIDE SEQUENCE</scope>
    <source>
        <strain evidence="1">IK1</strain>
    </source>
</reference>
<organism evidence="1">
    <name type="scientific">uncultured Paludibacter sp</name>
    <dbReference type="NCBI Taxonomy" id="497635"/>
    <lineage>
        <taxon>Bacteria</taxon>
        <taxon>Pseudomonadati</taxon>
        <taxon>Bacteroidota</taxon>
        <taxon>Bacteroidia</taxon>
        <taxon>Bacteroidales</taxon>
        <taxon>Paludibacteraceae</taxon>
        <taxon>Paludibacter</taxon>
        <taxon>environmental samples</taxon>
    </lineage>
</organism>
<proteinExistence type="predicted"/>
<evidence type="ECO:0000313" key="1">
    <source>
        <dbReference type="EMBL" id="VBB44339.1"/>
    </source>
</evidence>
<dbReference type="EMBL" id="UPXZ01000018">
    <property type="protein sequence ID" value="VBB44339.1"/>
    <property type="molecule type" value="Genomic_DNA"/>
</dbReference>
<protein>
    <submittedName>
        <fullName evidence="1">Uncharacterized protein</fullName>
    </submittedName>
</protein>
<dbReference type="AlphaFoldDB" id="A0A653A8E1"/>
<gene>
    <name evidence="1" type="ORF">TRIP_D250066</name>
</gene>